<name>W7HUC4_9PEZI</name>
<feature type="compositionally biased region" description="Low complexity" evidence="1">
    <location>
        <begin position="39"/>
        <end position="54"/>
    </location>
</feature>
<organism evidence="2 3">
    <name type="scientific">Drechslerella stenobrocha 248</name>
    <dbReference type="NCBI Taxonomy" id="1043628"/>
    <lineage>
        <taxon>Eukaryota</taxon>
        <taxon>Fungi</taxon>
        <taxon>Dikarya</taxon>
        <taxon>Ascomycota</taxon>
        <taxon>Pezizomycotina</taxon>
        <taxon>Orbiliomycetes</taxon>
        <taxon>Orbiliales</taxon>
        <taxon>Orbiliaceae</taxon>
        <taxon>Drechslerella</taxon>
    </lineage>
</organism>
<dbReference type="OrthoDB" id="5375886at2759"/>
<feature type="compositionally biased region" description="Basic and acidic residues" evidence="1">
    <location>
        <begin position="56"/>
        <end position="66"/>
    </location>
</feature>
<evidence type="ECO:0000313" key="3">
    <source>
        <dbReference type="Proteomes" id="UP000024837"/>
    </source>
</evidence>
<feature type="region of interest" description="Disordered" evidence="1">
    <location>
        <begin position="1"/>
        <end position="95"/>
    </location>
</feature>
<evidence type="ECO:0000313" key="2">
    <source>
        <dbReference type="EMBL" id="EWC47074.1"/>
    </source>
</evidence>
<reference evidence="2 3" key="1">
    <citation type="submission" date="2013-05" db="EMBL/GenBank/DDBJ databases">
        <title>Drechslerella stenobrocha genome reveals carnivorous origination and mechanical trapping mechanism of predatory fungi.</title>
        <authorList>
            <person name="Liu X."/>
            <person name="Zhang W."/>
            <person name="Liu K."/>
        </authorList>
    </citation>
    <scope>NUCLEOTIDE SEQUENCE [LARGE SCALE GENOMIC DNA]</scope>
    <source>
        <strain evidence="2 3">248</strain>
    </source>
</reference>
<evidence type="ECO:0000256" key="1">
    <source>
        <dbReference type="SAM" id="MobiDB-lite"/>
    </source>
</evidence>
<dbReference type="EMBL" id="KI966412">
    <property type="protein sequence ID" value="EWC47074.1"/>
    <property type="molecule type" value="Genomic_DNA"/>
</dbReference>
<dbReference type="Proteomes" id="UP000024837">
    <property type="component" value="Unassembled WGS sequence"/>
</dbReference>
<gene>
    <name evidence="2" type="ORF">DRE_03443</name>
</gene>
<feature type="compositionally biased region" description="Polar residues" evidence="1">
    <location>
        <begin position="1"/>
        <end position="12"/>
    </location>
</feature>
<sequence length="95" mass="10074">MPLITNLQNPLTTVRILPPPPQQNPDTERQPGQSPPPERQSSQQAGSQSSGGTSNKDTRGANEDTLAKLPSNPRAPMDPTADAKTRKPGNPLDGL</sequence>
<keyword evidence="3" id="KW-1185">Reference proteome</keyword>
<dbReference type="AlphaFoldDB" id="W7HUC4"/>
<accession>W7HUC4</accession>
<proteinExistence type="predicted"/>
<dbReference type="HOGENOM" id="CLU_2454689_0_0_1"/>
<protein>
    <submittedName>
        <fullName evidence="2">Uncharacterized protein</fullName>
    </submittedName>
</protein>